<proteinExistence type="predicted"/>
<evidence type="ECO:0000256" key="2">
    <source>
        <dbReference type="PROSITE-ProRule" id="PRU00252"/>
    </source>
</evidence>
<accession>A0AAV0IT83</accession>
<comment type="caution">
    <text evidence="4">The sequence shown here is derived from an EMBL/GenBank/DDBJ whole genome shotgun (WGS) entry which is preliminary data.</text>
</comment>
<dbReference type="Gene3D" id="2.40.50.140">
    <property type="entry name" value="Nucleic acid-binding proteins"/>
    <property type="match status" value="1"/>
</dbReference>
<evidence type="ECO:0000313" key="5">
    <source>
        <dbReference type="Proteomes" id="UP001154282"/>
    </source>
</evidence>
<evidence type="ECO:0000256" key="1">
    <source>
        <dbReference type="ARBA" id="ARBA00023125"/>
    </source>
</evidence>
<evidence type="ECO:0000313" key="4">
    <source>
        <dbReference type="EMBL" id="CAI0400832.1"/>
    </source>
</evidence>
<reference evidence="4" key="1">
    <citation type="submission" date="2022-08" db="EMBL/GenBank/DDBJ databases">
        <authorList>
            <person name="Gutierrez-Valencia J."/>
        </authorList>
    </citation>
    <scope>NUCLEOTIDE SEQUENCE</scope>
</reference>
<dbReference type="InterPro" id="IPR011344">
    <property type="entry name" value="ssDNA-bd"/>
</dbReference>
<dbReference type="PANTHER" id="PTHR10302">
    <property type="entry name" value="SINGLE-STRANDED DNA-BINDING PROTEIN"/>
    <property type="match status" value="1"/>
</dbReference>
<dbReference type="EMBL" id="CAMGYJ010000004">
    <property type="protein sequence ID" value="CAI0400832.1"/>
    <property type="molecule type" value="Genomic_DNA"/>
</dbReference>
<organism evidence="4 5">
    <name type="scientific">Linum tenue</name>
    <dbReference type="NCBI Taxonomy" id="586396"/>
    <lineage>
        <taxon>Eukaryota</taxon>
        <taxon>Viridiplantae</taxon>
        <taxon>Streptophyta</taxon>
        <taxon>Embryophyta</taxon>
        <taxon>Tracheophyta</taxon>
        <taxon>Spermatophyta</taxon>
        <taxon>Magnoliopsida</taxon>
        <taxon>eudicotyledons</taxon>
        <taxon>Gunneridae</taxon>
        <taxon>Pentapetalae</taxon>
        <taxon>rosids</taxon>
        <taxon>fabids</taxon>
        <taxon>Malpighiales</taxon>
        <taxon>Linaceae</taxon>
        <taxon>Linum</taxon>
    </lineage>
</organism>
<name>A0AAV0IT83_9ROSI</name>
<feature type="region of interest" description="Disordered" evidence="3">
    <location>
        <begin position="36"/>
        <end position="73"/>
    </location>
</feature>
<dbReference type="PANTHER" id="PTHR10302:SF16">
    <property type="entry name" value="NUCLEIC ACID-BINDING, OB-FOLD-LIKE PROTEIN"/>
    <property type="match status" value="1"/>
</dbReference>
<dbReference type="FunFam" id="2.40.50.140:FF:000160">
    <property type="entry name" value="single-stranded DNA-binding protein, mitochondrial"/>
    <property type="match status" value="1"/>
</dbReference>
<dbReference type="GO" id="GO:0042645">
    <property type="term" value="C:mitochondrial nucleoid"/>
    <property type="evidence" value="ECO:0007669"/>
    <property type="project" value="TreeGrafter"/>
</dbReference>
<keyword evidence="5" id="KW-1185">Reference proteome</keyword>
<dbReference type="InterPro" id="IPR012340">
    <property type="entry name" value="NA-bd_OB-fold"/>
</dbReference>
<sequence>MASSMAAVSRRLYRSLLSNSKSSQMSMPFCTTTVSSFEHSEAETETLNSDTEAVPNSAADSSSSSPPAGERVVFDRPLEGGLDTGVYKAILVGKVGQSPFQKKLKGGRTVTLLSLGTGGIRNNRRPLENEVPRDYENRCAVQWHRVSVYPERLGDIVMKNIVPGSIVYLEGNLETKIFTDPITGIVRRVREIAIRRNGRIVSLGGRDDARKASPPELKGVGYY</sequence>
<dbReference type="Proteomes" id="UP001154282">
    <property type="component" value="Unassembled WGS sequence"/>
</dbReference>
<dbReference type="PROSITE" id="PS50935">
    <property type="entry name" value="SSB"/>
    <property type="match status" value="1"/>
</dbReference>
<protein>
    <submittedName>
        <fullName evidence="4">Uncharacterized protein</fullName>
    </submittedName>
</protein>
<evidence type="ECO:0000256" key="3">
    <source>
        <dbReference type="SAM" id="MobiDB-lite"/>
    </source>
</evidence>
<feature type="compositionally biased region" description="Low complexity" evidence="3">
    <location>
        <begin position="55"/>
        <end position="68"/>
    </location>
</feature>
<gene>
    <name evidence="4" type="ORF">LITE_LOCUS10931</name>
</gene>
<dbReference type="GO" id="GO:0003697">
    <property type="term" value="F:single-stranded DNA binding"/>
    <property type="evidence" value="ECO:0007669"/>
    <property type="project" value="InterPro"/>
</dbReference>
<dbReference type="InterPro" id="IPR000424">
    <property type="entry name" value="Primosome_PriB/ssb"/>
</dbReference>
<dbReference type="AlphaFoldDB" id="A0AAV0IT83"/>
<dbReference type="GO" id="GO:0006264">
    <property type="term" value="P:mitochondrial DNA replication"/>
    <property type="evidence" value="ECO:0007669"/>
    <property type="project" value="TreeGrafter"/>
</dbReference>
<dbReference type="Pfam" id="PF00436">
    <property type="entry name" value="SSB"/>
    <property type="match status" value="1"/>
</dbReference>
<keyword evidence="1 2" id="KW-0238">DNA-binding</keyword>
<dbReference type="SUPFAM" id="SSF50249">
    <property type="entry name" value="Nucleic acid-binding proteins"/>
    <property type="match status" value="1"/>
</dbReference>